<dbReference type="GO" id="GO:0004721">
    <property type="term" value="F:phosphoprotein phosphatase activity"/>
    <property type="evidence" value="ECO:0007669"/>
    <property type="project" value="InterPro"/>
</dbReference>
<evidence type="ECO:0000259" key="2">
    <source>
        <dbReference type="PROSITE" id="PS50056"/>
    </source>
</evidence>
<dbReference type="Pfam" id="PF13350">
    <property type="entry name" value="Y_phosphatase3"/>
    <property type="match status" value="1"/>
</dbReference>
<dbReference type="InterPro" id="IPR026893">
    <property type="entry name" value="Tyr/Ser_Pase_IphP-type"/>
</dbReference>
<dbReference type="Proteomes" id="UP000215145">
    <property type="component" value="Unassembled WGS sequence"/>
</dbReference>
<dbReference type="SUPFAM" id="SSF52799">
    <property type="entry name" value="(Phosphotyrosine protein) phosphatases II"/>
    <property type="match status" value="1"/>
</dbReference>
<dbReference type="InterPro" id="IPR029021">
    <property type="entry name" value="Prot-tyrosine_phosphatase-like"/>
</dbReference>
<comment type="similarity">
    <text evidence="1">Belongs to the protein-tyrosine phosphatase family.</text>
</comment>
<sequence>MNEPLKVSLNDSHIGSQNGTVLLKDGLKQRLNLRQLGGLPTADGRRVRADRLFRSGEMTAVSDEELQLLEAFGLAFICDFRTEDKGLEVPTPRVGGTPYLQLPINGANFGAKDIPKLAALILGGSHVENPLPDIYRRFVTDEQTRGTYTRLMRTLLEAEGRPVLWHCTAGKDRTGFAAAVILLALGATEETIVADYLLTAEYRLEVTAKIMGQVQAALPDQRVIDFVRAVLGVQPEYIRGALDEMRRLYGSTDAYLEQGLGVSREEQEQLRCWYLE</sequence>
<dbReference type="InterPro" id="IPR000387">
    <property type="entry name" value="Tyr_Pase_dom"/>
</dbReference>
<evidence type="ECO:0000313" key="4">
    <source>
        <dbReference type="Proteomes" id="UP000215145"/>
    </source>
</evidence>
<dbReference type="EMBL" id="NMUQ01000002">
    <property type="protein sequence ID" value="OXM14357.1"/>
    <property type="molecule type" value="Genomic_DNA"/>
</dbReference>
<feature type="domain" description="Tyrosine specific protein phosphatases" evidence="2">
    <location>
        <begin position="146"/>
        <end position="192"/>
    </location>
</feature>
<protein>
    <recommendedName>
        <fullName evidence="2">Tyrosine specific protein phosphatases domain-containing protein</fullName>
    </recommendedName>
</protein>
<comment type="caution">
    <text evidence="3">The sequence shown here is derived from an EMBL/GenBank/DDBJ whole genome shotgun (WGS) entry which is preliminary data.</text>
</comment>
<keyword evidence="4" id="KW-1185">Reference proteome</keyword>
<dbReference type="RefSeq" id="WP_089525181.1">
    <property type="nucleotide sequence ID" value="NZ_NMUQ01000002.1"/>
</dbReference>
<dbReference type="Gene3D" id="3.90.190.10">
    <property type="entry name" value="Protein tyrosine phosphatase superfamily"/>
    <property type="match status" value="1"/>
</dbReference>
<evidence type="ECO:0000256" key="1">
    <source>
        <dbReference type="ARBA" id="ARBA00009580"/>
    </source>
</evidence>
<dbReference type="PANTHER" id="PTHR31126">
    <property type="entry name" value="TYROSINE-PROTEIN PHOSPHATASE"/>
    <property type="match status" value="1"/>
</dbReference>
<accession>A0A229NX11</accession>
<dbReference type="OrthoDB" id="1188001at2"/>
<dbReference type="PANTHER" id="PTHR31126:SF1">
    <property type="entry name" value="TYROSINE SPECIFIC PROTEIN PHOSPHATASES DOMAIN-CONTAINING PROTEIN"/>
    <property type="match status" value="1"/>
</dbReference>
<evidence type="ECO:0000313" key="3">
    <source>
        <dbReference type="EMBL" id="OXM14357.1"/>
    </source>
</evidence>
<name>A0A229NX11_9BACL</name>
<dbReference type="PROSITE" id="PS50056">
    <property type="entry name" value="TYR_PHOSPHATASE_2"/>
    <property type="match status" value="1"/>
</dbReference>
<proteinExistence type="inferred from homology"/>
<dbReference type="AlphaFoldDB" id="A0A229NX11"/>
<reference evidence="3 4" key="1">
    <citation type="submission" date="2017-07" db="EMBL/GenBank/DDBJ databases">
        <title>Paenibacillus herberti R33 genome sequencing and assembly.</title>
        <authorList>
            <person name="Su W."/>
        </authorList>
    </citation>
    <scope>NUCLEOTIDE SEQUENCE [LARGE SCALE GENOMIC DNA]</scope>
    <source>
        <strain evidence="3 4">R33</strain>
    </source>
</reference>
<gene>
    <name evidence="3" type="ORF">CGZ75_15535</name>
</gene>
<organism evidence="3 4">
    <name type="scientific">Paenibacillus herberti</name>
    <dbReference type="NCBI Taxonomy" id="1619309"/>
    <lineage>
        <taxon>Bacteria</taxon>
        <taxon>Bacillati</taxon>
        <taxon>Bacillota</taxon>
        <taxon>Bacilli</taxon>
        <taxon>Bacillales</taxon>
        <taxon>Paenibacillaceae</taxon>
        <taxon>Paenibacillus</taxon>
    </lineage>
</organism>